<sequence length="87" mass="9228">MPAALVGDICWYPIGDKLPPDVAAACNKAPKFRLLGEPDDKSEEPDGVLLLGGSDQTDGSKFKSDKSLRGVVVAVLSMMLLTLLIVE</sequence>
<protein>
    <submittedName>
        <fullName evidence="4">Uncharacterized protein</fullName>
    </submittedName>
</protein>
<keyword evidence="2" id="KW-1133">Transmembrane helix</keyword>
<evidence type="ECO:0000313" key="4">
    <source>
        <dbReference type="WBParaSite" id="nRc.2.0.1.t24733-RA"/>
    </source>
</evidence>
<feature type="transmembrane region" description="Helical" evidence="2">
    <location>
        <begin position="68"/>
        <end position="86"/>
    </location>
</feature>
<keyword evidence="2" id="KW-0812">Transmembrane</keyword>
<keyword evidence="2" id="KW-0472">Membrane</keyword>
<dbReference type="Proteomes" id="UP000887565">
    <property type="component" value="Unplaced"/>
</dbReference>
<reference evidence="4" key="1">
    <citation type="submission" date="2022-11" db="UniProtKB">
        <authorList>
            <consortium name="WormBaseParasite"/>
        </authorList>
    </citation>
    <scope>IDENTIFICATION</scope>
</reference>
<dbReference type="AlphaFoldDB" id="A0A915JGH4"/>
<proteinExistence type="predicted"/>
<name>A0A915JGH4_ROMCU</name>
<feature type="region of interest" description="Disordered" evidence="1">
    <location>
        <begin position="34"/>
        <end position="63"/>
    </location>
</feature>
<evidence type="ECO:0000256" key="2">
    <source>
        <dbReference type="SAM" id="Phobius"/>
    </source>
</evidence>
<evidence type="ECO:0000256" key="1">
    <source>
        <dbReference type="SAM" id="MobiDB-lite"/>
    </source>
</evidence>
<keyword evidence="3" id="KW-1185">Reference proteome</keyword>
<dbReference type="WBParaSite" id="nRc.2.0.1.t24733-RA">
    <property type="protein sequence ID" value="nRc.2.0.1.t24733-RA"/>
    <property type="gene ID" value="nRc.2.0.1.g24733"/>
</dbReference>
<organism evidence="3 4">
    <name type="scientific">Romanomermis culicivorax</name>
    <name type="common">Nematode worm</name>
    <dbReference type="NCBI Taxonomy" id="13658"/>
    <lineage>
        <taxon>Eukaryota</taxon>
        <taxon>Metazoa</taxon>
        <taxon>Ecdysozoa</taxon>
        <taxon>Nematoda</taxon>
        <taxon>Enoplea</taxon>
        <taxon>Dorylaimia</taxon>
        <taxon>Mermithida</taxon>
        <taxon>Mermithoidea</taxon>
        <taxon>Mermithidae</taxon>
        <taxon>Romanomermis</taxon>
    </lineage>
</organism>
<accession>A0A915JGH4</accession>
<evidence type="ECO:0000313" key="3">
    <source>
        <dbReference type="Proteomes" id="UP000887565"/>
    </source>
</evidence>